<dbReference type="HOGENOM" id="CLU_024920_2_0_5"/>
<evidence type="ECO:0000256" key="7">
    <source>
        <dbReference type="ARBA" id="ARBA00023136"/>
    </source>
</evidence>
<keyword evidence="7" id="KW-0472">Membrane</keyword>
<accession>A8LNM5</accession>
<keyword evidence="3" id="KW-1003">Cell membrane</keyword>
<name>A8LNM5_DINSH</name>
<dbReference type="GO" id="GO:0047360">
    <property type="term" value="F:undecaprenyl-phosphate galactose phosphotransferase activity"/>
    <property type="evidence" value="ECO:0007669"/>
    <property type="project" value="UniProtKB-EC"/>
</dbReference>
<evidence type="ECO:0000256" key="3">
    <source>
        <dbReference type="ARBA" id="ARBA00022475"/>
    </source>
</evidence>
<organism evidence="10 11">
    <name type="scientific">Dinoroseobacter shibae (strain DSM 16493 / NCIMB 14021 / DFL 12)</name>
    <dbReference type="NCBI Taxonomy" id="398580"/>
    <lineage>
        <taxon>Bacteria</taxon>
        <taxon>Pseudomonadati</taxon>
        <taxon>Pseudomonadota</taxon>
        <taxon>Alphaproteobacteria</taxon>
        <taxon>Rhodobacterales</taxon>
        <taxon>Roseobacteraceae</taxon>
        <taxon>Dinoroseobacter</taxon>
    </lineage>
</organism>
<keyword evidence="8" id="KW-0270">Exopolysaccharide synthesis</keyword>
<evidence type="ECO:0000256" key="6">
    <source>
        <dbReference type="ARBA" id="ARBA00022989"/>
    </source>
</evidence>
<dbReference type="GO" id="GO:0000271">
    <property type="term" value="P:polysaccharide biosynthetic process"/>
    <property type="evidence" value="ECO:0007669"/>
    <property type="project" value="UniProtKB-KW"/>
</dbReference>
<evidence type="ECO:0000259" key="9">
    <source>
        <dbReference type="Pfam" id="PF02397"/>
    </source>
</evidence>
<dbReference type="KEGG" id="dsh:Dshi_3386"/>
<dbReference type="eggNOG" id="COG2148">
    <property type="taxonomic scope" value="Bacteria"/>
</dbReference>
<proteinExistence type="inferred from homology"/>
<evidence type="ECO:0000256" key="2">
    <source>
        <dbReference type="ARBA" id="ARBA00006464"/>
    </source>
</evidence>
<evidence type="ECO:0000256" key="8">
    <source>
        <dbReference type="ARBA" id="ARBA00023169"/>
    </source>
</evidence>
<reference evidence="11" key="1">
    <citation type="journal article" date="2010" name="ISME J.">
        <title>The complete genome sequence of the algal symbiont Dinoroseobacter shibae: a hitchhiker's guide to life in the sea.</title>
        <authorList>
            <person name="Wagner-Dobler I."/>
            <person name="Ballhausen B."/>
            <person name="Berger M."/>
            <person name="Brinkhoff T."/>
            <person name="Buchholz I."/>
            <person name="Bunk B."/>
            <person name="Cypionka H."/>
            <person name="Daniel R."/>
            <person name="Drepper T."/>
            <person name="Gerdts G."/>
            <person name="Hahnke S."/>
            <person name="Han C."/>
            <person name="Jahn D."/>
            <person name="Kalhoefer D."/>
            <person name="Kiss H."/>
            <person name="Klenk H.P."/>
            <person name="Kyrpides N."/>
            <person name="Liebl W."/>
            <person name="Liesegang H."/>
            <person name="Meincke L."/>
            <person name="Pati A."/>
            <person name="Petersen J."/>
            <person name="Piekarski T."/>
            <person name="Pommerenke C."/>
            <person name="Pradella S."/>
            <person name="Pukall R."/>
            <person name="Rabus R."/>
            <person name="Stackebrandt E."/>
            <person name="Thole S."/>
            <person name="Thompson L."/>
            <person name="Tielen P."/>
            <person name="Tomasch J."/>
            <person name="von Jan M."/>
            <person name="Wanphrut N."/>
            <person name="Wichels A."/>
            <person name="Zech H."/>
            <person name="Simon M."/>
        </authorList>
    </citation>
    <scope>NUCLEOTIDE SEQUENCE [LARGE SCALE GENOMIC DNA]</scope>
    <source>
        <strain evidence="11">DSM 16493 / NCIMB 14021 / DFL 12</strain>
    </source>
</reference>
<gene>
    <name evidence="10" type="primary">wcaJ</name>
    <name evidence="10" type="ordered locus">Dshi_3386</name>
</gene>
<dbReference type="PANTHER" id="PTHR30576:SF4">
    <property type="entry name" value="UNDECAPRENYL-PHOSPHATE GALACTOSE PHOSPHOTRANSFERASE"/>
    <property type="match status" value="1"/>
</dbReference>
<evidence type="ECO:0000256" key="1">
    <source>
        <dbReference type="ARBA" id="ARBA00004236"/>
    </source>
</evidence>
<dbReference type="InterPro" id="IPR003362">
    <property type="entry name" value="Bact_transf"/>
</dbReference>
<sequence>MRGAGLDGHNPFYWQYRVGRNGRTFRLWKLRTMVPNADEKLEAYLEADPEARHEWDTRQKLKRDPRITRVGRLLRKSSADELPQLLNVLKGEMSLVGPRPMMEAQREMYPGKAYYRLRPGITGTWQISDRNDCSFRCRAQYDDLYEGNMSLRGDIRILRGTVTVVLRCTGY</sequence>
<protein>
    <submittedName>
        <fullName evidence="10">Undecaprenyl-phosphate galactose phosphotransferase</fullName>
        <ecNumber evidence="10">2.7.8.6</ecNumber>
    </submittedName>
</protein>
<dbReference type="STRING" id="398580.Dshi_3386"/>
<evidence type="ECO:0000313" key="10">
    <source>
        <dbReference type="EMBL" id="ABV95119.1"/>
    </source>
</evidence>
<comment type="similarity">
    <text evidence="2">Belongs to the bacterial sugar transferase family.</text>
</comment>
<dbReference type="RefSeq" id="WP_012180045.1">
    <property type="nucleotide sequence ID" value="NC_009952.1"/>
</dbReference>
<dbReference type="EC" id="2.7.8.6" evidence="10"/>
<keyword evidence="4 10" id="KW-0808">Transferase</keyword>
<keyword evidence="6" id="KW-1133">Transmembrane helix</keyword>
<evidence type="ECO:0000256" key="4">
    <source>
        <dbReference type="ARBA" id="ARBA00022679"/>
    </source>
</evidence>
<comment type="subcellular location">
    <subcellularLocation>
        <location evidence="1">Cell membrane</location>
    </subcellularLocation>
</comment>
<evidence type="ECO:0000313" key="11">
    <source>
        <dbReference type="Proteomes" id="UP000006833"/>
    </source>
</evidence>
<dbReference type="EMBL" id="CP000830">
    <property type="protein sequence ID" value="ABV95119.1"/>
    <property type="molecule type" value="Genomic_DNA"/>
</dbReference>
<dbReference type="Pfam" id="PF02397">
    <property type="entry name" value="Bac_transf"/>
    <property type="match status" value="1"/>
</dbReference>
<dbReference type="GO" id="GO:0005886">
    <property type="term" value="C:plasma membrane"/>
    <property type="evidence" value="ECO:0007669"/>
    <property type="project" value="UniProtKB-SubCell"/>
</dbReference>
<dbReference type="AlphaFoldDB" id="A8LNM5"/>
<dbReference type="Proteomes" id="UP000006833">
    <property type="component" value="Chromosome"/>
</dbReference>
<keyword evidence="5" id="KW-0812">Transmembrane</keyword>
<dbReference type="PANTHER" id="PTHR30576">
    <property type="entry name" value="COLANIC BIOSYNTHESIS UDP-GLUCOSE LIPID CARRIER TRANSFERASE"/>
    <property type="match status" value="1"/>
</dbReference>
<keyword evidence="11" id="KW-1185">Reference proteome</keyword>
<evidence type="ECO:0000256" key="5">
    <source>
        <dbReference type="ARBA" id="ARBA00022692"/>
    </source>
</evidence>
<feature type="domain" description="Bacterial sugar transferase" evidence="9">
    <location>
        <begin position="8"/>
        <end position="166"/>
    </location>
</feature>